<dbReference type="InterPro" id="IPR001568">
    <property type="entry name" value="RNase_T2-like"/>
</dbReference>
<evidence type="ECO:0000256" key="1">
    <source>
        <dbReference type="ARBA" id="ARBA00007469"/>
    </source>
</evidence>
<dbReference type="AlphaFoldDB" id="A0A5C7IAC7"/>
<sequence>MSSKELLLLLTTLLVISSSSVSASNWLVQTWPTGYCYGRTDCNLLSEFTIHGLWPVDFYGNGLTNPIHPRMNKDDICAMIQQHPETDGFSANMVRYWPSLMFKFNADLWVNEWNEHGRFQNSLVPAAYFINTIQVAKDVDLRTTLAEENIVPRNSEPYPIESYITAITKKTDSRPLLLCNPTRRYMGLPVLGEVVICVDAIAERFVQCTNQGYGSPTQEQNPPPKKKRKQAGNPDPSSEVIALSPLALTATNRFFCEVCHLGFQRDQNLQVHRRVHNLPWNLKVRPRSEVIRKKVWVEIGSPWKWRSWIDLHHLPHRWRTENRDGDPIAENRDRDSIVEIDFIAEEIDPS</sequence>
<feature type="region of interest" description="Disordered" evidence="6">
    <location>
        <begin position="212"/>
        <end position="237"/>
    </location>
</feature>
<evidence type="ECO:0000313" key="9">
    <source>
        <dbReference type="EMBL" id="TXG65346.1"/>
    </source>
</evidence>
<dbReference type="CDD" id="cd00374">
    <property type="entry name" value="RNase_T2"/>
    <property type="match status" value="1"/>
</dbReference>
<feature type="chain" id="PRO_5022664849" description="C2H2-type domain-containing protein" evidence="7">
    <location>
        <begin position="24"/>
        <end position="350"/>
    </location>
</feature>
<keyword evidence="2" id="KW-0378">Hydrolase</keyword>
<dbReference type="PROSITE" id="PS50157">
    <property type="entry name" value="ZINC_FINGER_C2H2_2"/>
    <property type="match status" value="1"/>
</dbReference>
<dbReference type="GO" id="GO:0005634">
    <property type="term" value="C:nucleus"/>
    <property type="evidence" value="ECO:0007669"/>
    <property type="project" value="TreeGrafter"/>
</dbReference>
<keyword evidence="4" id="KW-0479">Metal-binding</keyword>
<dbReference type="InterPro" id="IPR036430">
    <property type="entry name" value="RNase_T2-like_sf"/>
</dbReference>
<dbReference type="OrthoDB" id="1290224at2759"/>
<evidence type="ECO:0000256" key="6">
    <source>
        <dbReference type="SAM" id="MobiDB-lite"/>
    </source>
</evidence>
<evidence type="ECO:0000256" key="4">
    <source>
        <dbReference type="PROSITE-ProRule" id="PRU00042"/>
    </source>
</evidence>
<feature type="domain" description="C2H2-type" evidence="8">
    <location>
        <begin position="254"/>
        <end position="276"/>
    </location>
</feature>
<proteinExistence type="inferred from homology"/>
<dbReference type="SUPFAM" id="SSF55895">
    <property type="entry name" value="Ribonuclease Rh-like"/>
    <property type="match status" value="1"/>
</dbReference>
<dbReference type="GO" id="GO:0003723">
    <property type="term" value="F:RNA binding"/>
    <property type="evidence" value="ECO:0007669"/>
    <property type="project" value="InterPro"/>
</dbReference>
<keyword evidence="4" id="KW-0863">Zinc-finger</keyword>
<evidence type="ECO:0000259" key="8">
    <source>
        <dbReference type="PROSITE" id="PS50157"/>
    </source>
</evidence>
<evidence type="ECO:0000256" key="7">
    <source>
        <dbReference type="SAM" id="SignalP"/>
    </source>
</evidence>
<evidence type="ECO:0000256" key="3">
    <source>
        <dbReference type="ARBA" id="ARBA00023239"/>
    </source>
</evidence>
<protein>
    <recommendedName>
        <fullName evidence="8">C2H2-type domain-containing protein</fullName>
    </recommendedName>
</protein>
<dbReference type="Proteomes" id="UP000323000">
    <property type="component" value="Chromosome 3"/>
</dbReference>
<dbReference type="PANTHER" id="PTHR10593">
    <property type="entry name" value="SERINE/THREONINE-PROTEIN KINASE RIO"/>
    <property type="match status" value="1"/>
</dbReference>
<dbReference type="GO" id="GO:0008270">
    <property type="term" value="F:zinc ion binding"/>
    <property type="evidence" value="ECO:0007669"/>
    <property type="project" value="UniProtKB-KW"/>
</dbReference>
<comment type="caution">
    <text evidence="9">The sequence shown here is derived from an EMBL/GenBank/DDBJ whole genome shotgun (WGS) entry which is preliminary data.</text>
</comment>
<dbReference type="GO" id="GO:0003700">
    <property type="term" value="F:DNA-binding transcription factor activity"/>
    <property type="evidence" value="ECO:0007669"/>
    <property type="project" value="TreeGrafter"/>
</dbReference>
<evidence type="ECO:0000313" key="10">
    <source>
        <dbReference type="Proteomes" id="UP000323000"/>
    </source>
</evidence>
<reference evidence="10" key="1">
    <citation type="journal article" date="2019" name="Gigascience">
        <title>De novo genome assembly of the endangered Acer yangbiense, a plant species with extremely small populations endemic to Yunnan Province, China.</title>
        <authorList>
            <person name="Yang J."/>
            <person name="Wariss H.M."/>
            <person name="Tao L."/>
            <person name="Zhang R."/>
            <person name="Yun Q."/>
            <person name="Hollingsworth P."/>
            <person name="Dao Z."/>
            <person name="Luo G."/>
            <person name="Guo H."/>
            <person name="Ma Y."/>
            <person name="Sun W."/>
        </authorList>
    </citation>
    <scope>NUCLEOTIDE SEQUENCE [LARGE SCALE GENOMIC DNA]</scope>
    <source>
        <strain evidence="10">cv. Malutang</strain>
    </source>
</reference>
<dbReference type="InterPro" id="IPR018188">
    <property type="entry name" value="RNase_T2_His_AS_1"/>
</dbReference>
<comment type="similarity">
    <text evidence="1 5">Belongs to the RNase T2 family.</text>
</comment>
<dbReference type="PROSITE" id="PS00028">
    <property type="entry name" value="ZINC_FINGER_C2H2_1"/>
    <property type="match status" value="1"/>
</dbReference>
<evidence type="ECO:0000256" key="5">
    <source>
        <dbReference type="RuleBase" id="RU004328"/>
    </source>
</evidence>
<dbReference type="InterPro" id="IPR031140">
    <property type="entry name" value="IDD1-16"/>
</dbReference>
<keyword evidence="7" id="KW-0732">Signal</keyword>
<gene>
    <name evidence="9" type="ORF">EZV62_006621</name>
</gene>
<accession>A0A5C7IAC7</accession>
<keyword evidence="2" id="KW-0540">Nuclease</keyword>
<keyword evidence="10" id="KW-1185">Reference proteome</keyword>
<dbReference type="GO" id="GO:0033897">
    <property type="term" value="F:ribonuclease T2 activity"/>
    <property type="evidence" value="ECO:0007669"/>
    <property type="project" value="InterPro"/>
</dbReference>
<keyword evidence="4" id="KW-0862">Zinc</keyword>
<dbReference type="PANTHER" id="PTHR10593:SF236">
    <property type="entry name" value="PROTEIN INDETERMINATE-DOMAIN 11"/>
    <property type="match status" value="1"/>
</dbReference>
<dbReference type="Pfam" id="PF00445">
    <property type="entry name" value="Ribonuclease_T2"/>
    <property type="match status" value="1"/>
</dbReference>
<dbReference type="Gene3D" id="3.90.730.10">
    <property type="entry name" value="Ribonuclease T2-like"/>
    <property type="match status" value="1"/>
</dbReference>
<dbReference type="EMBL" id="VAHF01000003">
    <property type="protein sequence ID" value="TXG65346.1"/>
    <property type="molecule type" value="Genomic_DNA"/>
</dbReference>
<feature type="signal peptide" evidence="7">
    <location>
        <begin position="1"/>
        <end position="23"/>
    </location>
</feature>
<dbReference type="InterPro" id="IPR013087">
    <property type="entry name" value="Znf_C2H2_type"/>
</dbReference>
<name>A0A5C7IAC7_9ROSI</name>
<evidence type="ECO:0000256" key="2">
    <source>
        <dbReference type="ARBA" id="ARBA00022722"/>
    </source>
</evidence>
<keyword evidence="3" id="KW-0456">Lyase</keyword>
<organism evidence="9 10">
    <name type="scientific">Acer yangbiense</name>
    <dbReference type="NCBI Taxonomy" id="1000413"/>
    <lineage>
        <taxon>Eukaryota</taxon>
        <taxon>Viridiplantae</taxon>
        <taxon>Streptophyta</taxon>
        <taxon>Embryophyta</taxon>
        <taxon>Tracheophyta</taxon>
        <taxon>Spermatophyta</taxon>
        <taxon>Magnoliopsida</taxon>
        <taxon>eudicotyledons</taxon>
        <taxon>Gunneridae</taxon>
        <taxon>Pentapetalae</taxon>
        <taxon>rosids</taxon>
        <taxon>malvids</taxon>
        <taxon>Sapindales</taxon>
        <taxon>Sapindaceae</taxon>
        <taxon>Hippocastanoideae</taxon>
        <taxon>Acereae</taxon>
        <taxon>Acer</taxon>
    </lineage>
</organism>
<dbReference type="PROSITE" id="PS00530">
    <property type="entry name" value="RNASE_T2_1"/>
    <property type="match status" value="1"/>
</dbReference>